<feature type="transmembrane region" description="Helical" evidence="1">
    <location>
        <begin position="34"/>
        <end position="59"/>
    </location>
</feature>
<keyword evidence="1" id="KW-0472">Membrane</keyword>
<comment type="caution">
    <text evidence="2">The sequence shown here is derived from an EMBL/GenBank/DDBJ whole genome shotgun (WGS) entry which is preliminary data.</text>
</comment>
<evidence type="ECO:0000313" key="2">
    <source>
        <dbReference type="EMBL" id="RSL34829.1"/>
    </source>
</evidence>
<keyword evidence="1" id="KW-1133">Transmembrane helix</keyword>
<sequence>MQVLLWCFFLLHAAGIKYLGKRIEAFASPETRGFLHWMIWICVFLPIIGELLSLIIWFYMRVSSLPSSNTERKEKRTSQIKQVRFDREDDRKILPATVVINGQDSELQKSYILKLFQSKMKGSYMLLKQTLRSDDPEIVHYGATMINALSDSFKREIGNIESTGEKRTLEEYQRISQLYLDYLESGLLNKSDEESVFERYKKHVEQAVSEYTNDITLLNHYAVLLYKEGMLEKAYTYYSRITEASPFHYSGYIGMIKISYEQQAWNRLRKRLTDLDKYVNVDEIPWEDYRKIQLLEGMAL</sequence>
<dbReference type="EMBL" id="RBVX01000002">
    <property type="protein sequence ID" value="RSL34829.1"/>
    <property type="molecule type" value="Genomic_DNA"/>
</dbReference>
<keyword evidence="3" id="KW-1185">Reference proteome</keyword>
<accession>A0A3R9PBM0</accession>
<dbReference type="InterPro" id="IPR011990">
    <property type="entry name" value="TPR-like_helical_dom_sf"/>
</dbReference>
<proteinExistence type="predicted"/>
<gene>
    <name evidence="2" type="ORF">D7Z54_03035</name>
</gene>
<organism evidence="2 3">
    <name type="scientific">Salibacterium salarium</name>
    <dbReference type="NCBI Taxonomy" id="284579"/>
    <lineage>
        <taxon>Bacteria</taxon>
        <taxon>Bacillati</taxon>
        <taxon>Bacillota</taxon>
        <taxon>Bacilli</taxon>
        <taxon>Bacillales</taxon>
        <taxon>Bacillaceae</taxon>
    </lineage>
</organism>
<evidence type="ECO:0000313" key="3">
    <source>
        <dbReference type="Proteomes" id="UP000275076"/>
    </source>
</evidence>
<name>A0A3R9PBM0_9BACI</name>
<dbReference type="SUPFAM" id="SSF48452">
    <property type="entry name" value="TPR-like"/>
    <property type="match status" value="1"/>
</dbReference>
<dbReference type="AlphaFoldDB" id="A0A3R9PBM0"/>
<dbReference type="Gene3D" id="1.25.40.10">
    <property type="entry name" value="Tetratricopeptide repeat domain"/>
    <property type="match status" value="1"/>
</dbReference>
<dbReference type="Proteomes" id="UP000275076">
    <property type="component" value="Unassembled WGS sequence"/>
</dbReference>
<dbReference type="RefSeq" id="WP_125554329.1">
    <property type="nucleotide sequence ID" value="NZ_RBVX01000002.1"/>
</dbReference>
<dbReference type="OrthoDB" id="1933450at2"/>
<evidence type="ECO:0008006" key="4">
    <source>
        <dbReference type="Google" id="ProtNLM"/>
    </source>
</evidence>
<keyword evidence="1" id="KW-0812">Transmembrane</keyword>
<protein>
    <recommendedName>
        <fullName evidence="4">Tetratricopeptide repeat protein</fullName>
    </recommendedName>
</protein>
<reference evidence="2 3" key="1">
    <citation type="submission" date="2018-10" db="EMBL/GenBank/DDBJ databases">
        <title>Draft genome sequence of Bacillus salarius IM0101, isolated from a hypersaline soil in Inner Mongolia, China.</title>
        <authorList>
            <person name="Yamprayoonswat W."/>
            <person name="Boonvisut S."/>
            <person name="Jumpathong W."/>
            <person name="Sittihan S."/>
            <person name="Ruangsuj P."/>
            <person name="Wanthongcharoen S."/>
            <person name="Thongpramul N."/>
            <person name="Pimmason S."/>
            <person name="Yu B."/>
            <person name="Yasawong M."/>
        </authorList>
    </citation>
    <scope>NUCLEOTIDE SEQUENCE [LARGE SCALE GENOMIC DNA]</scope>
    <source>
        <strain evidence="2 3">IM0101</strain>
    </source>
</reference>
<evidence type="ECO:0000256" key="1">
    <source>
        <dbReference type="SAM" id="Phobius"/>
    </source>
</evidence>